<evidence type="ECO:0000313" key="6">
    <source>
        <dbReference type="Proteomes" id="UP000316727"/>
    </source>
</evidence>
<keyword evidence="3" id="KW-0804">Transcription</keyword>
<dbReference type="EMBL" id="VFRQ01000005">
    <property type="protein sequence ID" value="TPE43931.1"/>
    <property type="molecule type" value="Genomic_DNA"/>
</dbReference>
<dbReference type="Proteomes" id="UP000316727">
    <property type="component" value="Unassembled WGS sequence"/>
</dbReference>
<dbReference type="Gene3D" id="3.40.50.2300">
    <property type="match status" value="2"/>
</dbReference>
<keyword evidence="6" id="KW-1185">Reference proteome</keyword>
<dbReference type="Pfam" id="PF00356">
    <property type="entry name" value="LacI"/>
    <property type="match status" value="1"/>
</dbReference>
<reference evidence="5 6" key="1">
    <citation type="submission" date="2019-06" db="EMBL/GenBank/DDBJ databases">
        <title>A novel bacterium of genus Pontibacter, isolated from marine sediment.</title>
        <authorList>
            <person name="Huang H."/>
            <person name="Mo K."/>
            <person name="Hu Y."/>
        </authorList>
    </citation>
    <scope>NUCLEOTIDE SEQUENCE [LARGE SCALE GENOMIC DNA]</scope>
    <source>
        <strain evidence="5 6">HB172049</strain>
    </source>
</reference>
<accession>A0A501W9H5</accession>
<dbReference type="Pfam" id="PF00532">
    <property type="entry name" value="Peripla_BP_1"/>
    <property type="match status" value="1"/>
</dbReference>
<dbReference type="CDD" id="cd01392">
    <property type="entry name" value="HTH_LacI"/>
    <property type="match status" value="1"/>
</dbReference>
<dbReference type="CDD" id="cd06267">
    <property type="entry name" value="PBP1_LacI_sugar_binding-like"/>
    <property type="match status" value="1"/>
</dbReference>
<dbReference type="OrthoDB" id="891936at2"/>
<organism evidence="5 6">
    <name type="scientific">Pontibacter mangrovi</name>
    <dbReference type="NCBI Taxonomy" id="2589816"/>
    <lineage>
        <taxon>Bacteria</taxon>
        <taxon>Pseudomonadati</taxon>
        <taxon>Bacteroidota</taxon>
        <taxon>Cytophagia</taxon>
        <taxon>Cytophagales</taxon>
        <taxon>Hymenobacteraceae</taxon>
        <taxon>Pontibacter</taxon>
    </lineage>
</organism>
<evidence type="ECO:0000313" key="5">
    <source>
        <dbReference type="EMBL" id="TPE43931.1"/>
    </source>
</evidence>
<comment type="caution">
    <text evidence="5">The sequence shown here is derived from an EMBL/GenBank/DDBJ whole genome shotgun (WGS) entry which is preliminary data.</text>
</comment>
<dbReference type="Gene3D" id="1.10.260.40">
    <property type="entry name" value="lambda repressor-like DNA-binding domains"/>
    <property type="match status" value="1"/>
</dbReference>
<gene>
    <name evidence="5" type="ORF">FJM65_10930</name>
</gene>
<dbReference type="PANTHER" id="PTHR30146:SF109">
    <property type="entry name" value="HTH-TYPE TRANSCRIPTIONAL REGULATOR GALS"/>
    <property type="match status" value="1"/>
</dbReference>
<dbReference type="InterPro" id="IPR028082">
    <property type="entry name" value="Peripla_BP_I"/>
</dbReference>
<dbReference type="PROSITE" id="PS50932">
    <property type="entry name" value="HTH_LACI_2"/>
    <property type="match status" value="1"/>
</dbReference>
<dbReference type="InterPro" id="IPR000394">
    <property type="entry name" value="RNA_pol_sigma_54"/>
</dbReference>
<name>A0A501W9H5_9BACT</name>
<evidence type="ECO:0000256" key="3">
    <source>
        <dbReference type="ARBA" id="ARBA00023163"/>
    </source>
</evidence>
<dbReference type="InterPro" id="IPR010982">
    <property type="entry name" value="Lambda_DNA-bd_dom_sf"/>
</dbReference>
<dbReference type="PROSITE" id="PS00717">
    <property type="entry name" value="SIGMA54_1"/>
    <property type="match status" value="1"/>
</dbReference>
<dbReference type="RefSeq" id="WP_140621554.1">
    <property type="nucleotide sequence ID" value="NZ_VFRQ01000005.1"/>
</dbReference>
<dbReference type="SUPFAM" id="SSF47413">
    <property type="entry name" value="lambda repressor-like DNA-binding domains"/>
    <property type="match status" value="1"/>
</dbReference>
<feature type="domain" description="HTH lacI-type" evidence="4">
    <location>
        <begin position="6"/>
        <end position="60"/>
    </location>
</feature>
<dbReference type="GO" id="GO:0016987">
    <property type="term" value="F:sigma factor activity"/>
    <property type="evidence" value="ECO:0007669"/>
    <property type="project" value="InterPro"/>
</dbReference>
<sequence>MSGKPVTIKEIARMLNVSTSTVSRALHNHPSIGEETSLKVKQLAKELHYERNQTAVHFQQGRTYTIGVILPELSEAFFSSAVSAIEDTAYKRNYTVLFAQSHDDAQKEEQLVEKMKSHRVDGLLVSVAKTTASYKHFSALSKYNIPVVFFDRIPPIDGIHSVSCNMITGTTEAVTYLLKKGHRVIGMINGPETLYASTERREGYINAMLKNRLKFDPSLIEGSDLTKEGTIQAFNKLLENKRKVTAIVTFNDYVWLYAKQHATELGLQINQDLEFVSYANLPMMQYMDHAPLASVEQFPYQQGQKATEILLDLLCSKENPLHRQQAFYKVTVESQLVESPKLQSQV</sequence>
<proteinExistence type="predicted"/>
<evidence type="ECO:0000256" key="1">
    <source>
        <dbReference type="ARBA" id="ARBA00023015"/>
    </source>
</evidence>
<keyword evidence="2" id="KW-0238">DNA-binding</keyword>
<evidence type="ECO:0000256" key="2">
    <source>
        <dbReference type="ARBA" id="ARBA00023125"/>
    </source>
</evidence>
<dbReference type="InterPro" id="IPR000843">
    <property type="entry name" value="HTH_LacI"/>
</dbReference>
<dbReference type="InterPro" id="IPR001761">
    <property type="entry name" value="Peripla_BP/Lac1_sug-bd_dom"/>
</dbReference>
<evidence type="ECO:0000259" key="4">
    <source>
        <dbReference type="PROSITE" id="PS50932"/>
    </source>
</evidence>
<dbReference type="GO" id="GO:0001216">
    <property type="term" value="F:DNA-binding transcription activator activity"/>
    <property type="evidence" value="ECO:0007669"/>
    <property type="project" value="InterPro"/>
</dbReference>
<dbReference type="SMART" id="SM00354">
    <property type="entry name" value="HTH_LACI"/>
    <property type="match status" value="1"/>
</dbReference>
<dbReference type="GO" id="GO:0000976">
    <property type="term" value="F:transcription cis-regulatory region binding"/>
    <property type="evidence" value="ECO:0007669"/>
    <property type="project" value="TreeGrafter"/>
</dbReference>
<dbReference type="SUPFAM" id="SSF53822">
    <property type="entry name" value="Periplasmic binding protein-like I"/>
    <property type="match status" value="1"/>
</dbReference>
<dbReference type="PANTHER" id="PTHR30146">
    <property type="entry name" value="LACI-RELATED TRANSCRIPTIONAL REPRESSOR"/>
    <property type="match status" value="1"/>
</dbReference>
<keyword evidence="1" id="KW-0805">Transcription regulation</keyword>
<dbReference type="AlphaFoldDB" id="A0A501W9H5"/>
<protein>
    <submittedName>
        <fullName evidence="5">LacI family transcriptional regulator</fullName>
    </submittedName>
</protein>